<organism evidence="1 2">
    <name type="scientific">Aliivibrio wodanis</name>
    <dbReference type="NCBI Taxonomy" id="80852"/>
    <lineage>
        <taxon>Bacteria</taxon>
        <taxon>Pseudomonadati</taxon>
        <taxon>Pseudomonadota</taxon>
        <taxon>Gammaproteobacteria</taxon>
        <taxon>Vibrionales</taxon>
        <taxon>Vibrionaceae</taxon>
        <taxon>Aliivibrio</taxon>
    </lineage>
</organism>
<proteinExistence type="predicted"/>
<accession>A0A090ILD1</accession>
<sequence>MNIERVIAKFDLKGINYEPSKGGKALMTLEEYLATVGIAWKQSPVGFLVLFVECLNDAQSAKQLFKATMIEANEIMKTWRGTYPDKALNAMCITAIAEATQPLGQICPECNGSGKVKAKNRVTRKCPCCDDGRIQWTQETRFAYFCLTLRITYSRFRRYMPVIKALVDWLSDKRNAAALSVQGTIAEDERTAALAYLVL</sequence>
<dbReference type="EMBL" id="LN554846">
    <property type="protein sequence ID" value="CED71566.1"/>
    <property type="molecule type" value="Genomic_DNA"/>
</dbReference>
<dbReference type="AlphaFoldDB" id="A0A090ILD1"/>
<dbReference type="OrthoDB" id="5862020at2"/>
<dbReference type="KEGG" id="awd:AWOD_I_1491"/>
<name>A0A090ILD1_9GAMM</name>
<protein>
    <submittedName>
        <fullName evidence="1">Putative chaperone protein DnaJ</fullName>
    </submittedName>
</protein>
<dbReference type="Proteomes" id="UP000032427">
    <property type="component" value="Chromosome 1"/>
</dbReference>
<gene>
    <name evidence="1" type="ORF">AWOD_I_1491</name>
</gene>
<evidence type="ECO:0000313" key="2">
    <source>
        <dbReference type="Proteomes" id="UP000032427"/>
    </source>
</evidence>
<dbReference type="PATRIC" id="fig|80852.17.peg.1533"/>
<dbReference type="STRING" id="80852.AWOD_I_1491"/>
<dbReference type="HOGENOM" id="CLU_1408219_0_0_6"/>
<reference evidence="2" key="1">
    <citation type="submission" date="2014-09" db="EMBL/GenBank/DDBJ databases">
        <authorList>
            <person name="Hjerde E."/>
        </authorList>
    </citation>
    <scope>NUCLEOTIDE SEQUENCE [LARGE SCALE GENOMIC DNA]</scope>
    <source>
        <strain evidence="2">06/09/139</strain>
    </source>
</reference>
<keyword evidence="2" id="KW-1185">Reference proteome</keyword>
<evidence type="ECO:0000313" key="1">
    <source>
        <dbReference type="EMBL" id="CED71566.1"/>
    </source>
</evidence>
<dbReference type="GeneID" id="28541048"/>